<dbReference type="InterPro" id="IPR020460">
    <property type="entry name" value="Znf_C4-type_bac"/>
</dbReference>
<keyword evidence="5" id="KW-0175">Coiled coil</keyword>
<dbReference type="InterPro" id="IPR020458">
    <property type="entry name" value="Znf_DskA_TraR_CS"/>
</dbReference>
<evidence type="ECO:0000259" key="8">
    <source>
        <dbReference type="Pfam" id="PF21157"/>
    </source>
</evidence>
<sequence length="116" mass="13526">MEHLTKEQIEELKGILLEWREQLIKESQESMGEPLSYEGGDEIDRADTEAGRLVMLRNLDRDRKLLKRIEYTLRKIEAGTYGICEMCGAEIPYPRLKARPVAKLCIQCKELEEENE</sequence>
<dbReference type="GO" id="GO:0008270">
    <property type="term" value="F:zinc ion binding"/>
    <property type="evidence" value="ECO:0007669"/>
    <property type="project" value="UniProtKB-KW"/>
</dbReference>
<evidence type="ECO:0000313" key="9">
    <source>
        <dbReference type="EMBL" id="SNZ10376.1"/>
    </source>
</evidence>
<dbReference type="EMBL" id="OBEI01000010">
    <property type="protein sequence ID" value="SNZ10376.1"/>
    <property type="molecule type" value="Genomic_DNA"/>
</dbReference>
<dbReference type="OrthoDB" id="9811543at2"/>
<name>A0A285NR90_9AQUI</name>
<proteinExistence type="predicted"/>
<dbReference type="PANTHER" id="PTHR33823">
    <property type="entry name" value="RNA POLYMERASE-BINDING TRANSCRIPTION FACTOR DKSA-RELATED"/>
    <property type="match status" value="1"/>
</dbReference>
<dbReference type="Proteomes" id="UP000219036">
    <property type="component" value="Unassembled WGS sequence"/>
</dbReference>
<dbReference type="Gene3D" id="1.20.120.910">
    <property type="entry name" value="DksA, coiled-coil domain"/>
    <property type="match status" value="1"/>
</dbReference>
<protein>
    <submittedName>
        <fullName evidence="9">Transcriptional regulator, TraR/DksA family</fullName>
    </submittedName>
</protein>
<keyword evidence="10" id="KW-1185">Reference proteome</keyword>
<dbReference type="RefSeq" id="WP_097000999.1">
    <property type="nucleotide sequence ID" value="NZ_OBEI01000010.1"/>
</dbReference>
<accession>A0A285NR90</accession>
<dbReference type="PROSITE" id="PS51128">
    <property type="entry name" value="ZF_DKSA_2"/>
    <property type="match status" value="1"/>
</dbReference>
<dbReference type="InterPro" id="IPR000962">
    <property type="entry name" value="Znf_DskA_TraR"/>
</dbReference>
<dbReference type="InterPro" id="IPR037187">
    <property type="entry name" value="DnaK_N"/>
</dbReference>
<dbReference type="InterPro" id="IPR012784">
    <property type="entry name" value="DksA_RNA_pol-bd"/>
</dbReference>
<reference evidence="10" key="1">
    <citation type="submission" date="2017-09" db="EMBL/GenBank/DDBJ databases">
        <authorList>
            <person name="Varghese N."/>
            <person name="Submissions S."/>
        </authorList>
    </citation>
    <scope>NUCLEOTIDE SEQUENCE [LARGE SCALE GENOMIC DNA]</scope>
    <source>
        <strain evidence="10">DSM 15103</strain>
    </source>
</reference>
<evidence type="ECO:0000256" key="3">
    <source>
        <dbReference type="ARBA" id="ARBA00022771"/>
    </source>
</evidence>
<keyword evidence="4" id="KW-0862">Zinc</keyword>
<keyword evidence="3" id="KW-0863">Zinc-finger</keyword>
<gene>
    <name evidence="9" type="ORF">SAMN06265182_1848</name>
</gene>
<dbReference type="NCBIfam" id="TIGR02420">
    <property type="entry name" value="dksA"/>
    <property type="match status" value="1"/>
</dbReference>
<feature type="domain" description="Zinc finger DksA/TraR C4-type" evidence="7">
    <location>
        <begin position="79"/>
        <end position="113"/>
    </location>
</feature>
<feature type="zinc finger region" description="dksA C4-type" evidence="6">
    <location>
        <begin position="84"/>
        <end position="108"/>
    </location>
</feature>
<evidence type="ECO:0000259" key="7">
    <source>
        <dbReference type="Pfam" id="PF01258"/>
    </source>
</evidence>
<keyword evidence="1" id="KW-0963">Cytoplasm</keyword>
<dbReference type="Pfam" id="PF21157">
    <property type="entry name" value="DksA_N"/>
    <property type="match status" value="1"/>
</dbReference>
<dbReference type="PANTHER" id="PTHR33823:SF2">
    <property type="entry name" value="RNA POLYMERASE-BINDING TRANSCRIPTION FACTOR DKSA"/>
    <property type="match status" value="1"/>
</dbReference>
<evidence type="ECO:0000256" key="6">
    <source>
        <dbReference type="PROSITE-ProRule" id="PRU00510"/>
    </source>
</evidence>
<dbReference type="PROSITE" id="PS01102">
    <property type="entry name" value="ZF_DKSA_1"/>
    <property type="match status" value="1"/>
</dbReference>
<evidence type="ECO:0000256" key="2">
    <source>
        <dbReference type="ARBA" id="ARBA00022723"/>
    </source>
</evidence>
<evidence type="ECO:0000256" key="5">
    <source>
        <dbReference type="ARBA" id="ARBA00023054"/>
    </source>
</evidence>
<dbReference type="SUPFAM" id="SSF109635">
    <property type="entry name" value="DnaK suppressor protein DksA, alpha-hairpin domain"/>
    <property type="match status" value="1"/>
</dbReference>
<feature type="domain" description="DnaK suppressor protein DksA N-terminal" evidence="8">
    <location>
        <begin position="8"/>
        <end position="76"/>
    </location>
</feature>
<dbReference type="AlphaFoldDB" id="A0A285NR90"/>
<organism evidence="9 10">
    <name type="scientific">Persephonella hydrogeniphila</name>
    <dbReference type="NCBI Taxonomy" id="198703"/>
    <lineage>
        <taxon>Bacteria</taxon>
        <taxon>Pseudomonadati</taxon>
        <taxon>Aquificota</taxon>
        <taxon>Aquificia</taxon>
        <taxon>Aquificales</taxon>
        <taxon>Hydrogenothermaceae</taxon>
        <taxon>Persephonella</taxon>
    </lineage>
</organism>
<evidence type="ECO:0000256" key="4">
    <source>
        <dbReference type="ARBA" id="ARBA00022833"/>
    </source>
</evidence>
<evidence type="ECO:0000256" key="1">
    <source>
        <dbReference type="ARBA" id="ARBA00022490"/>
    </source>
</evidence>
<evidence type="ECO:0000313" key="10">
    <source>
        <dbReference type="Proteomes" id="UP000219036"/>
    </source>
</evidence>
<keyword evidence="2" id="KW-0479">Metal-binding</keyword>
<dbReference type="InterPro" id="IPR048489">
    <property type="entry name" value="DksA_N"/>
</dbReference>
<dbReference type="PRINTS" id="PR00618">
    <property type="entry name" value="DKSAZNFINGER"/>
</dbReference>
<dbReference type="SUPFAM" id="SSF57716">
    <property type="entry name" value="Glucocorticoid receptor-like (DNA-binding domain)"/>
    <property type="match status" value="1"/>
</dbReference>
<dbReference type="Pfam" id="PF01258">
    <property type="entry name" value="zf-dskA_traR"/>
    <property type="match status" value="1"/>
</dbReference>